<dbReference type="InterPro" id="IPR019775">
    <property type="entry name" value="WD40_repeat_CS"/>
</dbReference>
<dbReference type="GO" id="GO:0000445">
    <property type="term" value="C:THO complex part of transcription export complex"/>
    <property type="evidence" value="ECO:0007669"/>
    <property type="project" value="TreeGrafter"/>
</dbReference>
<dbReference type="InterPro" id="IPR020472">
    <property type="entry name" value="WD40_PAC1"/>
</dbReference>
<name>A0A9P8RS33_9PEZI</name>
<evidence type="ECO:0000313" key="6">
    <source>
        <dbReference type="Proteomes" id="UP000750711"/>
    </source>
</evidence>
<accession>A0A9P8RS33</accession>
<evidence type="ECO:0000256" key="3">
    <source>
        <dbReference type="ARBA" id="ARBA00046343"/>
    </source>
</evidence>
<dbReference type="AlphaFoldDB" id="A0A9P8RS33"/>
<dbReference type="Pfam" id="PF25174">
    <property type="entry name" value="Beta-prop_THOC3"/>
    <property type="match status" value="1"/>
</dbReference>
<dbReference type="SUPFAM" id="SSF50978">
    <property type="entry name" value="WD40 repeat-like"/>
    <property type="match status" value="1"/>
</dbReference>
<dbReference type="EMBL" id="JAGHQM010000215">
    <property type="protein sequence ID" value="KAH0563347.1"/>
    <property type="molecule type" value="Genomic_DNA"/>
</dbReference>
<dbReference type="InterPro" id="IPR015943">
    <property type="entry name" value="WD40/YVTN_repeat-like_dom_sf"/>
</dbReference>
<keyword evidence="6" id="KW-1185">Reference proteome</keyword>
<protein>
    <recommendedName>
        <fullName evidence="7">THO complex subunit 3</fullName>
    </recommendedName>
</protein>
<gene>
    <name evidence="5" type="ORF">GP486_002082</name>
</gene>
<comment type="similarity">
    <text evidence="3">Belongs to the THOC3 family.</text>
</comment>
<reference evidence="5" key="1">
    <citation type="submission" date="2021-03" db="EMBL/GenBank/DDBJ databases">
        <title>Comparative genomics and phylogenomic investigation of the class Geoglossomycetes provide insights into ecological specialization and systematics.</title>
        <authorList>
            <person name="Melie T."/>
            <person name="Pirro S."/>
            <person name="Miller A.N."/>
            <person name="Quandt A."/>
        </authorList>
    </citation>
    <scope>NUCLEOTIDE SEQUENCE</scope>
    <source>
        <strain evidence="5">CAQ_001_2017</strain>
    </source>
</reference>
<dbReference type="PANTHER" id="PTHR22839:SF0">
    <property type="entry name" value="THO COMPLEX SUBUNIT 3"/>
    <property type="match status" value="1"/>
</dbReference>
<sequence>MLEGHTGLEGIFKSPLSSLFIQQETSSMPPPPVRRPIAKDRFSAIFATAKTQTYYDPSSRGPGSHALRSIAWNNTGSFIATGGADRLVRIWNPERANVKNSTELRGHGLGVERVAWDPTKDGGLASVSGDGSVKFWDVRSAKCLGEVKTGGENFTLAWHPEGTAVAVGRKDDHVIFIDTRTYATFHTIKEPVQTNQLVWSHSGTALLITTGEGRVRILSYPKFEPLYTINAHTSACFCLEVDPRGKYLAVGGSDALISLWDTLDWMCKHTLGHMEGPLRSVAFSWDGSYVVGGSDEGNGLEIAHVETGEYVHMIPTTHPSPCVAWHPSRYWLAYTGDPMGLKIVGAAGGNI</sequence>
<dbReference type="InterPro" id="IPR001680">
    <property type="entry name" value="WD40_rpt"/>
</dbReference>
<keyword evidence="2" id="KW-0677">Repeat</keyword>
<keyword evidence="1 4" id="KW-0853">WD repeat</keyword>
<dbReference type="GO" id="GO:0006406">
    <property type="term" value="P:mRNA export from nucleus"/>
    <property type="evidence" value="ECO:0007669"/>
    <property type="project" value="InterPro"/>
</dbReference>
<dbReference type="PROSITE" id="PS50082">
    <property type="entry name" value="WD_REPEATS_2"/>
    <property type="match status" value="3"/>
</dbReference>
<dbReference type="InterPro" id="IPR040132">
    <property type="entry name" value="Tex1/THOC3"/>
</dbReference>
<feature type="repeat" description="WD" evidence="4">
    <location>
        <begin position="104"/>
        <end position="146"/>
    </location>
</feature>
<evidence type="ECO:0000256" key="4">
    <source>
        <dbReference type="PROSITE-ProRule" id="PRU00221"/>
    </source>
</evidence>
<evidence type="ECO:0000256" key="2">
    <source>
        <dbReference type="ARBA" id="ARBA00022737"/>
    </source>
</evidence>
<dbReference type="PRINTS" id="PR00320">
    <property type="entry name" value="GPROTEINBRPT"/>
</dbReference>
<dbReference type="SMART" id="SM00320">
    <property type="entry name" value="WD40"/>
    <property type="match status" value="7"/>
</dbReference>
<dbReference type="Proteomes" id="UP000750711">
    <property type="component" value="Unassembled WGS sequence"/>
</dbReference>
<dbReference type="PANTHER" id="PTHR22839">
    <property type="entry name" value="THO COMPLEX SUBUNIT 3 THO3"/>
    <property type="match status" value="1"/>
</dbReference>
<dbReference type="InterPro" id="IPR036322">
    <property type="entry name" value="WD40_repeat_dom_sf"/>
</dbReference>
<dbReference type="PROSITE" id="PS00678">
    <property type="entry name" value="WD_REPEATS_1"/>
    <property type="match status" value="1"/>
</dbReference>
<proteinExistence type="inferred from homology"/>
<comment type="caution">
    <text evidence="5">The sequence shown here is derived from an EMBL/GenBank/DDBJ whole genome shotgun (WGS) entry which is preliminary data.</text>
</comment>
<evidence type="ECO:0000313" key="5">
    <source>
        <dbReference type="EMBL" id="KAH0563347.1"/>
    </source>
</evidence>
<dbReference type="PROSITE" id="PS50294">
    <property type="entry name" value="WD_REPEATS_REGION"/>
    <property type="match status" value="3"/>
</dbReference>
<feature type="repeat" description="WD" evidence="4">
    <location>
        <begin position="67"/>
        <end position="101"/>
    </location>
</feature>
<evidence type="ECO:0000256" key="1">
    <source>
        <dbReference type="ARBA" id="ARBA00022574"/>
    </source>
</evidence>
<dbReference type="Gene3D" id="2.130.10.10">
    <property type="entry name" value="YVTN repeat-like/Quinoprotein amine dehydrogenase"/>
    <property type="match status" value="2"/>
</dbReference>
<evidence type="ECO:0008006" key="7">
    <source>
        <dbReference type="Google" id="ProtNLM"/>
    </source>
</evidence>
<organism evidence="5 6">
    <name type="scientific">Trichoglossum hirsutum</name>
    <dbReference type="NCBI Taxonomy" id="265104"/>
    <lineage>
        <taxon>Eukaryota</taxon>
        <taxon>Fungi</taxon>
        <taxon>Dikarya</taxon>
        <taxon>Ascomycota</taxon>
        <taxon>Pezizomycotina</taxon>
        <taxon>Geoglossomycetes</taxon>
        <taxon>Geoglossales</taxon>
        <taxon>Geoglossaceae</taxon>
        <taxon>Trichoglossum</taxon>
    </lineage>
</organism>
<feature type="repeat" description="WD" evidence="4">
    <location>
        <begin position="229"/>
        <end position="261"/>
    </location>
</feature>